<evidence type="ECO:0000313" key="4">
    <source>
        <dbReference type="Proteomes" id="UP000275267"/>
    </source>
</evidence>
<comment type="caution">
    <text evidence="3">The sequence shown here is derived from an EMBL/GenBank/DDBJ whole genome shotgun (WGS) entry which is preliminary data.</text>
</comment>
<accession>A0A3L6PD37</accession>
<organism evidence="3 4">
    <name type="scientific">Panicum miliaceum</name>
    <name type="common">Proso millet</name>
    <name type="synonym">Broomcorn millet</name>
    <dbReference type="NCBI Taxonomy" id="4540"/>
    <lineage>
        <taxon>Eukaryota</taxon>
        <taxon>Viridiplantae</taxon>
        <taxon>Streptophyta</taxon>
        <taxon>Embryophyta</taxon>
        <taxon>Tracheophyta</taxon>
        <taxon>Spermatophyta</taxon>
        <taxon>Magnoliopsida</taxon>
        <taxon>Liliopsida</taxon>
        <taxon>Poales</taxon>
        <taxon>Poaceae</taxon>
        <taxon>PACMAD clade</taxon>
        <taxon>Panicoideae</taxon>
        <taxon>Panicodae</taxon>
        <taxon>Paniceae</taxon>
        <taxon>Panicinae</taxon>
        <taxon>Panicum</taxon>
        <taxon>Panicum sect. Panicum</taxon>
    </lineage>
</organism>
<feature type="compositionally biased region" description="Basic residues" evidence="2">
    <location>
        <begin position="61"/>
        <end position="77"/>
    </location>
</feature>
<keyword evidence="1" id="KW-0479">Metal-binding</keyword>
<name>A0A3L6PD37_PANMI</name>
<feature type="region of interest" description="Disordered" evidence="2">
    <location>
        <begin position="611"/>
        <end position="663"/>
    </location>
</feature>
<feature type="region of interest" description="Disordered" evidence="2">
    <location>
        <begin position="23"/>
        <end position="140"/>
    </location>
</feature>
<feature type="compositionally biased region" description="Polar residues" evidence="2">
    <location>
        <begin position="81"/>
        <end position="96"/>
    </location>
</feature>
<feature type="compositionally biased region" description="Low complexity" evidence="2">
    <location>
        <begin position="642"/>
        <end position="651"/>
    </location>
</feature>
<evidence type="ECO:0000313" key="3">
    <source>
        <dbReference type="EMBL" id="RLM54828.1"/>
    </source>
</evidence>
<dbReference type="GO" id="GO:0005634">
    <property type="term" value="C:nucleus"/>
    <property type="evidence" value="ECO:0007669"/>
    <property type="project" value="UniProtKB-SubCell"/>
</dbReference>
<evidence type="ECO:0000256" key="2">
    <source>
        <dbReference type="SAM" id="MobiDB-lite"/>
    </source>
</evidence>
<keyword evidence="1" id="KW-0862">Zinc</keyword>
<dbReference type="PANTHER" id="PTHR31669:SF168">
    <property type="entry name" value="PROTEIN FAR1-RELATED SEQUENCE"/>
    <property type="match status" value="1"/>
</dbReference>
<keyword evidence="4" id="KW-1185">Reference proteome</keyword>
<dbReference type="GO" id="GO:0008270">
    <property type="term" value="F:zinc ion binding"/>
    <property type="evidence" value="ECO:0007669"/>
    <property type="project" value="UniProtKB-UniRule"/>
</dbReference>
<comment type="subcellular location">
    <subcellularLocation>
        <location evidence="1">Nucleus</location>
    </subcellularLocation>
</comment>
<sequence length="673" mass="75781">MEPFNADEPTTKLVLVYDIDIDIPRLEDLRPPSGSSPDSPSPAGEVPGPSADDRGGDDGRRVRRRRSRSRRRQRGRGRSGAPTQTTAAPVRQTSPTPLVGELVLTGGASVGDQGPSQRAPAAPEKEAPPLDASAARPDSQDLSLAGEVVATQKRAIQGPDLRFAPGEDSAITKALRRAVQHPGHSVFYPFEVTTFNSSEEAKDFYNLYSWEIGFGIRYGRSRVNNVGYRTKQDLVCSCEKMKEQDPSMRMTFQLDDEDQCAAMAKAIRTTLSTSAHRWCRWHVLKKAKQKLGNVASKYSGFKEFARVVTDETSKLRFERTWRQIVRKYNLQGNKFMARLYKHRHKWARPYFMNIFCAGMTSTQRSESVNHMVKKLIQRAAPMHMFVSKFNELQGGRKDDKSKEVHITNQLDRKLRVGVPIERHASTIYTRAMYGKFYDELFRLSRYAIKSRNEGGTFILREARYLAKDDAPEFNVTVCGDESIKFSCGLFEHLGMLCSHCLKVLVHLDRLEIPPNNIMKRWTHDATSPNDGASHEQLPCRSVDAEDRMRKEMLLKKVLVLANADEKLTEEAFNHAMEAIVTSQKGNHQFTASVDNICTQILVTDTKVPVACPPRPSTGGRPPNTGLKSWLSSTKKKRKQMDTDQTTPTITSTDEENPRGGKTKSIMFLLNKFP</sequence>
<dbReference type="Proteomes" id="UP000275267">
    <property type="component" value="Unassembled WGS sequence"/>
</dbReference>
<reference evidence="4" key="1">
    <citation type="journal article" date="2019" name="Nat. Commun.">
        <title>The genome of broomcorn millet.</title>
        <authorList>
            <person name="Zou C."/>
            <person name="Miki D."/>
            <person name="Li D."/>
            <person name="Tang Q."/>
            <person name="Xiao L."/>
            <person name="Rajput S."/>
            <person name="Deng P."/>
            <person name="Jia W."/>
            <person name="Huang R."/>
            <person name="Zhang M."/>
            <person name="Sun Y."/>
            <person name="Hu J."/>
            <person name="Fu X."/>
            <person name="Schnable P.S."/>
            <person name="Li F."/>
            <person name="Zhang H."/>
            <person name="Feng B."/>
            <person name="Zhu X."/>
            <person name="Liu R."/>
            <person name="Schnable J.C."/>
            <person name="Zhu J.-K."/>
            <person name="Zhang H."/>
        </authorList>
    </citation>
    <scope>NUCLEOTIDE SEQUENCE [LARGE SCALE GENOMIC DNA]</scope>
</reference>
<keyword evidence="1" id="KW-0539">Nucleus</keyword>
<gene>
    <name evidence="3" type="ORF">C2845_PM10G11160</name>
</gene>
<protein>
    <recommendedName>
        <fullName evidence="1">Protein FAR1-RELATED SEQUENCE</fullName>
    </recommendedName>
</protein>
<dbReference type="EMBL" id="PQIB02000018">
    <property type="protein sequence ID" value="RLM54828.1"/>
    <property type="molecule type" value="Genomic_DNA"/>
</dbReference>
<feature type="compositionally biased region" description="Basic and acidic residues" evidence="2">
    <location>
        <begin position="51"/>
        <end position="60"/>
    </location>
</feature>
<dbReference type="PANTHER" id="PTHR31669">
    <property type="entry name" value="PROTEIN FAR1-RELATED SEQUENCE 10-RELATED"/>
    <property type="match status" value="1"/>
</dbReference>
<feature type="compositionally biased region" description="Low complexity" evidence="2">
    <location>
        <begin position="31"/>
        <end position="42"/>
    </location>
</feature>
<comment type="function">
    <text evidence="1">Putative transcription activator involved in regulating light control of development.</text>
</comment>
<dbReference type="GO" id="GO:0006355">
    <property type="term" value="P:regulation of DNA-templated transcription"/>
    <property type="evidence" value="ECO:0007669"/>
    <property type="project" value="UniProtKB-UniRule"/>
</dbReference>
<proteinExistence type="inferred from homology"/>
<evidence type="ECO:0000256" key="1">
    <source>
        <dbReference type="RuleBase" id="RU367018"/>
    </source>
</evidence>
<keyword evidence="1" id="KW-0863">Zinc-finger</keyword>
<dbReference type="InterPro" id="IPR031052">
    <property type="entry name" value="FHY3/FAR1"/>
</dbReference>
<comment type="similarity">
    <text evidence="1">Belongs to the FHY3/FAR1 family.</text>
</comment>
<dbReference type="OrthoDB" id="2375848at2759"/>
<dbReference type="AlphaFoldDB" id="A0A3L6PD37"/>